<dbReference type="Pfam" id="PF07679">
    <property type="entry name" value="I-set"/>
    <property type="match status" value="1"/>
</dbReference>
<feature type="domain" description="Alpha-type protein kinase" evidence="12">
    <location>
        <begin position="1092"/>
        <end position="1287"/>
    </location>
</feature>
<dbReference type="GO" id="GO:0004674">
    <property type="term" value="F:protein serine/threonine kinase activity"/>
    <property type="evidence" value="ECO:0007669"/>
    <property type="project" value="UniProtKB-KW"/>
</dbReference>
<dbReference type="PROSITE" id="PS50835">
    <property type="entry name" value="IG_LIKE"/>
    <property type="match status" value="1"/>
</dbReference>
<keyword evidence="14" id="KW-1185">Reference proteome</keyword>
<dbReference type="InterPro" id="IPR011009">
    <property type="entry name" value="Kinase-like_dom_sf"/>
</dbReference>
<dbReference type="PANTHER" id="PTHR47091:SF2">
    <property type="entry name" value="ALPHA-PROTEIN KINASE 2"/>
    <property type="match status" value="1"/>
</dbReference>
<dbReference type="SMART" id="SM00811">
    <property type="entry name" value="Alpha_kinase"/>
    <property type="match status" value="1"/>
</dbReference>
<reference evidence="13 14" key="1">
    <citation type="journal article" date="2018" name="G3 (Bethesda)">
        <title>A High-Quality Reference Genome for the Invasive Mosquitofish Gambusia affinis Using a Chicago Library.</title>
        <authorList>
            <person name="Hoffberg S.L."/>
            <person name="Troendle N.J."/>
            <person name="Glenn T.C."/>
            <person name="Mahmud O."/>
            <person name="Louha S."/>
            <person name="Chalopin D."/>
            <person name="Bennetzen J.L."/>
            <person name="Mauricio R."/>
        </authorList>
    </citation>
    <scope>NUCLEOTIDE SEQUENCE [LARGE SCALE GENOMIC DNA]</scope>
    <source>
        <strain evidence="13">NE01/NJP1002.9</strain>
        <tissue evidence="13">Muscle</tissue>
    </source>
</reference>
<dbReference type="InterPro" id="IPR007110">
    <property type="entry name" value="Ig-like_dom"/>
</dbReference>
<dbReference type="EMBL" id="NHOQ01001156">
    <property type="protein sequence ID" value="PWA26737.1"/>
    <property type="molecule type" value="Genomic_DNA"/>
</dbReference>
<evidence type="ECO:0000256" key="3">
    <source>
        <dbReference type="ARBA" id="ARBA00022527"/>
    </source>
</evidence>
<keyword evidence="5" id="KW-0418">Kinase</keyword>
<evidence type="ECO:0000256" key="9">
    <source>
        <dbReference type="ARBA" id="ARBA00048679"/>
    </source>
</evidence>
<evidence type="ECO:0000256" key="10">
    <source>
        <dbReference type="SAM" id="MobiDB-lite"/>
    </source>
</evidence>
<dbReference type="InterPro" id="IPR004166">
    <property type="entry name" value="a-kinase_dom"/>
</dbReference>
<gene>
    <name evidence="13" type="ORF">CCH79_00000996</name>
</gene>
<feature type="compositionally biased region" description="Polar residues" evidence="10">
    <location>
        <begin position="798"/>
        <end position="815"/>
    </location>
</feature>
<dbReference type="InterPro" id="IPR036179">
    <property type="entry name" value="Ig-like_dom_sf"/>
</dbReference>
<evidence type="ECO:0000256" key="8">
    <source>
        <dbReference type="ARBA" id="ARBA00047899"/>
    </source>
</evidence>
<comment type="caution">
    <text evidence="13">The sequence shown here is derived from an EMBL/GenBank/DDBJ whole genome shotgun (WGS) entry which is preliminary data.</text>
</comment>
<dbReference type="Gene3D" id="2.60.40.10">
    <property type="entry name" value="Immunoglobulins"/>
    <property type="match status" value="1"/>
</dbReference>
<feature type="region of interest" description="Disordered" evidence="10">
    <location>
        <begin position="1"/>
        <end position="57"/>
    </location>
</feature>
<feature type="compositionally biased region" description="Polar residues" evidence="10">
    <location>
        <begin position="19"/>
        <end position="35"/>
    </location>
</feature>
<dbReference type="SUPFAM" id="SSF48726">
    <property type="entry name" value="Immunoglobulin"/>
    <property type="match status" value="1"/>
</dbReference>
<dbReference type="EC" id="2.7.11.1" evidence="2"/>
<organism evidence="13 14">
    <name type="scientific">Gambusia affinis</name>
    <name type="common">Western mosquitofish</name>
    <name type="synonym">Heterandria affinis</name>
    <dbReference type="NCBI Taxonomy" id="33528"/>
    <lineage>
        <taxon>Eukaryota</taxon>
        <taxon>Metazoa</taxon>
        <taxon>Chordata</taxon>
        <taxon>Craniata</taxon>
        <taxon>Vertebrata</taxon>
        <taxon>Euteleostomi</taxon>
        <taxon>Actinopterygii</taxon>
        <taxon>Neopterygii</taxon>
        <taxon>Teleostei</taxon>
        <taxon>Neoteleostei</taxon>
        <taxon>Acanthomorphata</taxon>
        <taxon>Ovalentaria</taxon>
        <taxon>Atherinomorphae</taxon>
        <taxon>Cyprinodontiformes</taxon>
        <taxon>Poeciliidae</taxon>
        <taxon>Poeciliinae</taxon>
        <taxon>Gambusia</taxon>
    </lineage>
</organism>
<evidence type="ECO:0000256" key="7">
    <source>
        <dbReference type="ARBA" id="ARBA00023319"/>
    </source>
</evidence>
<comment type="catalytic activity">
    <reaction evidence="8">
        <text>L-threonyl-[protein] + ATP = O-phospho-L-threonyl-[protein] + ADP + H(+)</text>
        <dbReference type="Rhea" id="RHEA:46608"/>
        <dbReference type="Rhea" id="RHEA-COMP:11060"/>
        <dbReference type="Rhea" id="RHEA-COMP:11605"/>
        <dbReference type="ChEBI" id="CHEBI:15378"/>
        <dbReference type="ChEBI" id="CHEBI:30013"/>
        <dbReference type="ChEBI" id="CHEBI:30616"/>
        <dbReference type="ChEBI" id="CHEBI:61977"/>
        <dbReference type="ChEBI" id="CHEBI:456216"/>
        <dbReference type="EC" id="2.7.11.1"/>
    </reaction>
</comment>
<evidence type="ECO:0000256" key="5">
    <source>
        <dbReference type="ARBA" id="ARBA00022777"/>
    </source>
</evidence>
<dbReference type="InterPro" id="IPR013098">
    <property type="entry name" value="Ig_I-set"/>
</dbReference>
<feature type="region of interest" description="Disordered" evidence="10">
    <location>
        <begin position="283"/>
        <end position="310"/>
    </location>
</feature>
<evidence type="ECO:0000313" key="14">
    <source>
        <dbReference type="Proteomes" id="UP000250572"/>
    </source>
</evidence>
<dbReference type="PANTHER" id="PTHR47091">
    <property type="entry name" value="ALPHA-PROTEIN KINASE 2-RELATED"/>
    <property type="match status" value="1"/>
</dbReference>
<dbReference type="Proteomes" id="UP000250572">
    <property type="component" value="Unassembled WGS sequence"/>
</dbReference>
<comment type="catalytic activity">
    <reaction evidence="9">
        <text>L-seryl-[protein] + ATP = O-phospho-L-seryl-[protein] + ADP + H(+)</text>
        <dbReference type="Rhea" id="RHEA:17989"/>
        <dbReference type="Rhea" id="RHEA-COMP:9863"/>
        <dbReference type="Rhea" id="RHEA-COMP:11604"/>
        <dbReference type="ChEBI" id="CHEBI:15378"/>
        <dbReference type="ChEBI" id="CHEBI:29999"/>
        <dbReference type="ChEBI" id="CHEBI:30616"/>
        <dbReference type="ChEBI" id="CHEBI:83421"/>
        <dbReference type="ChEBI" id="CHEBI:456216"/>
        <dbReference type="EC" id="2.7.11.1"/>
    </reaction>
</comment>
<evidence type="ECO:0000259" key="12">
    <source>
        <dbReference type="PROSITE" id="PS51158"/>
    </source>
</evidence>
<sequence>MDPSQLCANDSEWSAGPFTDNQPIVQVNEPETLSGLSIPDENDTINMSTNEKLSDSDSLNCSSCSKSLCLESSQKSAFVGPCCMDPMEPESEAVPPLPDLCSDSIPALSSTTELYVEPATSPVYCLKNKISLTESENLDNVEVPAPLSDLYIFESDTWDFILTNTTDPHQTTHPEYQSTLQSGVGKADQDSDAHVPVCYLEGIKTQCQSGFTEERVSENNVSEASQCDELRAPAVDAWEVDWMSESDVRAVKAEVTDLTLQRQHSVSPAELWMDACQYLTSEDAEDKEDVDHRALSDSLQESDYSPGGNRRVGWSPVERWSSVDSWASALSDWTGIIEDPPEEITAAFAEIGAEIDALTQALQEVTTHLEPETLQDNLQATEVEERQQTMGVQDQPLKTPDIPESFIPSEQSYLSLCLDGSRPELHDSGASRRVEPLCTCGGKLEAEELLSCQAESSPCSALQNIPAGLFSVGADSDAGMIEVTLNAGTVSSSCLDLPRLDGYSKTFEKDLFSSEENHPIKLKITEDVDLNTHRDQVLQEVFGDVLCKGSVTEEKIKGDKGQTDLGIFSAHKPEADTPTNVLFYTFPDPVGASQVESRSPEFIVCLAPLSGNSALDCRTSSSLEGDQSCTKTYLSDSICCGHVRDCTPIPTLGGNTNKQFLGGHEELIHKKQNTINTDETFSPDEPQEVQVGDTVWPFLSATDEIKDFTTDLARFTVFPGDHLFLSEKDRVACITLNLIDPFIPWISEPIFTAAESEQAQLKMPHKTSKNPSDSKTRSKKDKSSGHHHGTQAAKKQESTSQHISNQQTWKQQESHLATGENHVIENIEVGLEAKEAKLVMETGIKDGKVQWDKNQSVVVEAKTQQPEDKVPQEAPHLSDLQELANDDVIKKRRVSGDKFGKILSVLESKLSKTGTSLKAKGEESQPETTAVQKKAHGEAVKQKIPPKEGESLHQALRNRSCLSLGQALLFRPYVVLMYADLKVVEPIQVVSVSGDPQSMCLWCQFAGVHSDYTVTWSRDGAPLAQINRSAGDESRVSVIITNASHKDLGKYECQLRCSLGSVYLDYVLTYETMPEELCSEEEDAHCSRLLFKDDFLSDQYFGENHPISILTEKVHFGEGMHRRAFRTKLKAGQIPLLVPGHSCVLKVHNAISYGTNNDDDLLQKNFHLAVEECQVQNTAREYIKAYTSAAQSAEAFGDVPEIIPIYLVHRPSNDIPYATLEEELIGDFVKYSVKDGKEINVMRRDSEAGQKCCAFQHWVYHNTEGNLLVTDMQGQGSKYCNELCNKS</sequence>
<evidence type="ECO:0000256" key="4">
    <source>
        <dbReference type="ARBA" id="ARBA00022679"/>
    </source>
</evidence>
<protein>
    <recommendedName>
        <fullName evidence="2">non-specific serine/threonine protein kinase</fullName>
        <ecNumber evidence="2">2.7.11.1</ecNumber>
    </recommendedName>
</protein>
<keyword evidence="6" id="KW-1015">Disulfide bond</keyword>
<dbReference type="Pfam" id="PF02816">
    <property type="entry name" value="Alpha_kinase"/>
    <property type="match status" value="1"/>
</dbReference>
<feature type="domain" description="Ig-like" evidence="11">
    <location>
        <begin position="972"/>
        <end position="1069"/>
    </location>
</feature>
<evidence type="ECO:0000256" key="1">
    <source>
        <dbReference type="ARBA" id="ARBA00008651"/>
    </source>
</evidence>
<name>A0A315VTR1_GAMAF</name>
<evidence type="ECO:0000313" key="13">
    <source>
        <dbReference type="EMBL" id="PWA26737.1"/>
    </source>
</evidence>
<dbReference type="GO" id="GO:0005524">
    <property type="term" value="F:ATP binding"/>
    <property type="evidence" value="ECO:0007669"/>
    <property type="project" value="InterPro"/>
</dbReference>
<keyword evidence="3" id="KW-0723">Serine/threonine-protein kinase</keyword>
<proteinExistence type="inferred from homology"/>
<comment type="similarity">
    <text evidence="1">Belongs to the protein kinase superfamily. Alpha-type protein kinase family. ALPK subfamily.</text>
</comment>
<feature type="region of interest" description="Disordered" evidence="10">
    <location>
        <begin position="757"/>
        <end position="816"/>
    </location>
</feature>
<feature type="compositionally biased region" description="Polar residues" evidence="10">
    <location>
        <begin position="1"/>
        <end position="12"/>
    </location>
</feature>
<keyword evidence="4" id="KW-0808">Transferase</keyword>
<feature type="compositionally biased region" description="Basic and acidic residues" evidence="10">
    <location>
        <begin position="935"/>
        <end position="951"/>
    </location>
</feature>
<evidence type="ECO:0000256" key="6">
    <source>
        <dbReference type="ARBA" id="ARBA00023157"/>
    </source>
</evidence>
<keyword evidence="7" id="KW-0393">Immunoglobulin domain</keyword>
<accession>A0A315VTR1</accession>
<evidence type="ECO:0000256" key="2">
    <source>
        <dbReference type="ARBA" id="ARBA00012513"/>
    </source>
</evidence>
<dbReference type="PROSITE" id="PS51158">
    <property type="entry name" value="ALPHA_KINASE"/>
    <property type="match status" value="1"/>
</dbReference>
<dbReference type="InterPro" id="IPR013783">
    <property type="entry name" value="Ig-like_fold"/>
</dbReference>
<feature type="region of interest" description="Disordered" evidence="10">
    <location>
        <begin position="914"/>
        <end position="952"/>
    </location>
</feature>
<dbReference type="Gene3D" id="3.20.200.10">
    <property type="entry name" value="MHCK/EF2 kinase"/>
    <property type="match status" value="1"/>
</dbReference>
<evidence type="ECO:0000259" key="11">
    <source>
        <dbReference type="PROSITE" id="PS50835"/>
    </source>
</evidence>
<dbReference type="SUPFAM" id="SSF56112">
    <property type="entry name" value="Protein kinase-like (PK-like)"/>
    <property type="match status" value="1"/>
</dbReference>
<feature type="compositionally biased region" description="Basic and acidic residues" evidence="10">
    <location>
        <begin position="772"/>
        <end position="784"/>
    </location>
</feature>